<name>H0HSH9_9HYPH</name>
<reference evidence="2 3" key="1">
    <citation type="journal article" date="2012" name="J. Bacteriol.">
        <title>Draft Genome Sequence of Mesorhizobium alhagi CCNWXJ12-2T, a Novel Salt-Resistant Species Isolated from the Desert of Northwestern China.</title>
        <authorList>
            <person name="Zhou M."/>
            <person name="Chen W."/>
            <person name="Chen H."/>
            <person name="Wei G."/>
        </authorList>
    </citation>
    <scope>NUCLEOTIDE SEQUENCE [LARGE SCALE GENOMIC DNA]</scope>
    <source>
        <strain evidence="2 3">CCNWXJ12-2</strain>
    </source>
</reference>
<evidence type="ECO:0000259" key="1">
    <source>
        <dbReference type="Pfam" id="PF16113"/>
    </source>
</evidence>
<dbReference type="GO" id="GO:0016787">
    <property type="term" value="F:hydrolase activity"/>
    <property type="evidence" value="ECO:0007669"/>
    <property type="project" value="UniProtKB-KW"/>
</dbReference>
<evidence type="ECO:0000313" key="2">
    <source>
        <dbReference type="EMBL" id="EHK56316.1"/>
    </source>
</evidence>
<feature type="domain" description="Enoyl-CoA hydratase/isomerase" evidence="1">
    <location>
        <begin position="18"/>
        <end position="52"/>
    </location>
</feature>
<dbReference type="InterPro" id="IPR045004">
    <property type="entry name" value="ECH_dom"/>
</dbReference>
<organism evidence="2 3">
    <name type="scientific">Mesorhizobium alhagi CCNWXJ12-2</name>
    <dbReference type="NCBI Taxonomy" id="1107882"/>
    <lineage>
        <taxon>Bacteria</taxon>
        <taxon>Pseudomonadati</taxon>
        <taxon>Pseudomonadota</taxon>
        <taxon>Alphaproteobacteria</taxon>
        <taxon>Hyphomicrobiales</taxon>
        <taxon>Phyllobacteriaceae</taxon>
        <taxon>Allomesorhizobium</taxon>
    </lineage>
</organism>
<dbReference type="InterPro" id="IPR029045">
    <property type="entry name" value="ClpP/crotonase-like_dom_sf"/>
</dbReference>
<gene>
    <name evidence="2" type="ORF">MAXJ12_15589</name>
</gene>
<sequence length="58" mass="5995">MDFGGGDEIRFERSGKAGIVTLTRPKALNAVTHRMVRALSAALAAWEADPGVAGGGIK</sequence>
<dbReference type="Pfam" id="PF16113">
    <property type="entry name" value="ECH_2"/>
    <property type="match status" value="1"/>
</dbReference>
<dbReference type="EMBL" id="AHAM01000126">
    <property type="protein sequence ID" value="EHK56316.1"/>
    <property type="molecule type" value="Genomic_DNA"/>
</dbReference>
<dbReference type="Gene3D" id="3.30.300.220">
    <property type="match status" value="1"/>
</dbReference>
<accession>H0HSH9</accession>
<evidence type="ECO:0000313" key="3">
    <source>
        <dbReference type="Proteomes" id="UP000003250"/>
    </source>
</evidence>
<feature type="non-terminal residue" evidence="2">
    <location>
        <position position="58"/>
    </location>
</feature>
<dbReference type="Proteomes" id="UP000003250">
    <property type="component" value="Unassembled WGS sequence"/>
</dbReference>
<dbReference type="AlphaFoldDB" id="H0HSH9"/>
<protein>
    <submittedName>
        <fullName evidence="2">3-hydroxyisobutyryl-CoA hydrolase</fullName>
    </submittedName>
</protein>
<proteinExistence type="predicted"/>
<dbReference type="RefSeq" id="WP_008836739.1">
    <property type="nucleotide sequence ID" value="NZ_AHAM01000126.1"/>
</dbReference>
<dbReference type="SUPFAM" id="SSF52096">
    <property type="entry name" value="ClpP/crotonase"/>
    <property type="match status" value="1"/>
</dbReference>
<keyword evidence="3" id="KW-1185">Reference proteome</keyword>
<keyword evidence="2" id="KW-0378">Hydrolase</keyword>